<dbReference type="AlphaFoldDB" id="A0AB94IVY9"/>
<reference evidence="1 2" key="2">
    <citation type="submission" date="2010-03" db="EMBL/GenBank/DDBJ databases">
        <authorList>
            <person name="Pajon A."/>
        </authorList>
    </citation>
    <scope>NUCLEOTIDE SEQUENCE [LARGE SCALE GENOMIC DNA]</scope>
    <source>
        <strain evidence="1 2">SGP1</strain>
    </source>
</reference>
<proteinExistence type="predicted"/>
<name>A0AB94IVY9_9BACT</name>
<gene>
    <name evidence="1" type="ORF">SY1_05130</name>
</gene>
<dbReference type="EMBL" id="FP929056">
    <property type="protein sequence ID" value="CBL27926.1"/>
    <property type="molecule type" value="Genomic_DNA"/>
</dbReference>
<evidence type="ECO:0000313" key="2">
    <source>
        <dbReference type="Proteomes" id="UP000008957"/>
    </source>
</evidence>
<reference evidence="2" key="1">
    <citation type="submission" date="2010-03" db="EMBL/GenBank/DDBJ databases">
        <title>The genome sequence of Synergistetes sp. SGP1.</title>
        <authorList>
            <consortium name="metaHIT consortium -- http://www.metahit.eu/"/>
            <person name="Pajon A."/>
            <person name="Turner K."/>
            <person name="Parkhill J."/>
            <person name="Wade W."/>
            <person name="Vartoukian S."/>
        </authorList>
    </citation>
    <scope>NUCLEOTIDE SEQUENCE [LARGE SCALE GENOMIC DNA]</scope>
    <source>
        <strain evidence="2">SGP1</strain>
    </source>
</reference>
<dbReference type="Proteomes" id="UP000008957">
    <property type="component" value="Chromosome"/>
</dbReference>
<dbReference type="KEGG" id="sbr:SY1_05130"/>
<sequence>MGKKAGDEVELKTSRLTRYAVESVS</sequence>
<evidence type="ECO:0000313" key="1">
    <source>
        <dbReference type="EMBL" id="CBL27926.1"/>
    </source>
</evidence>
<organism evidence="1 2">
    <name type="scientific">Fretibacterium fastidiosum</name>
    <dbReference type="NCBI Taxonomy" id="651822"/>
    <lineage>
        <taxon>Bacteria</taxon>
        <taxon>Thermotogati</taxon>
        <taxon>Synergistota</taxon>
        <taxon>Synergistia</taxon>
        <taxon>Synergistales</taxon>
        <taxon>Aminobacteriaceae</taxon>
        <taxon>Fretibacterium</taxon>
    </lineage>
</organism>
<keyword evidence="2" id="KW-1185">Reference proteome</keyword>
<accession>A0AB94IVY9</accession>
<protein>
    <submittedName>
        <fullName evidence="1">Uncharacterized protein</fullName>
    </submittedName>
</protein>